<dbReference type="PANTHER" id="PTHR32248">
    <property type="entry name" value="RNA POLYMERASE SIGMA-54 FACTOR"/>
    <property type="match status" value="1"/>
</dbReference>
<dbReference type="OrthoDB" id="9814402at2"/>
<dbReference type="Proteomes" id="UP000066624">
    <property type="component" value="Chromosome"/>
</dbReference>
<dbReference type="Pfam" id="PF04963">
    <property type="entry name" value="Sigma54_CBD"/>
    <property type="match status" value="1"/>
</dbReference>
<evidence type="ECO:0000313" key="12">
    <source>
        <dbReference type="Proteomes" id="UP000066624"/>
    </source>
</evidence>
<dbReference type="STRING" id="1579979.WM2015_2435"/>
<dbReference type="InterPro" id="IPR007046">
    <property type="entry name" value="RNA_pol_sigma_54_core-bd"/>
</dbReference>
<dbReference type="KEGG" id="wma:WM2015_2435"/>
<keyword evidence="6 10" id="KW-0805">Transcription regulation</keyword>
<dbReference type="AlphaFoldDB" id="A0A0K0XYU4"/>
<sequence>MKAAARLQLKLGQKLKLAPQLRQAISLLQLNRLELKEHIREILETNPLLERSEDAEGGAGSDTEVEQDIEFGEDYGFDDLPDGFSVSSEGPRYDDFVSDRADESLQQHLLWQANLSGFSETDEAIARAIIYALDEEGFLKDDLDTLRASLAPEYLVSRDEVAAVLERVQHFEPVGVACRDLQECLHVQLQALPASTPGLGLADHIIQRYLDVLGQQDMDRLARATGFEREDVKLAVELIRSLNPHPCSRFGSDDENYVVPDVYIHPRGDGWRVSLNPDSDPGLRLNRMYADLVRKSRGDDKQYLKDRLQEARWLISGLEMRNQTLLAVTEAIVQRQHRFFREGEIAMQPLLQREVAEQVGVHESTISRATTGKYAHTPRGTFELKHFFSVALTGQDGRPVAATAVKAHLRRLIQEEPDGKPFSDRALVDALAARGIHLARRTVAKYREQLGIPGSAQRRRMARMRA</sequence>
<dbReference type="InterPro" id="IPR000394">
    <property type="entry name" value="RNA_pol_sigma_54"/>
</dbReference>
<gene>
    <name evidence="11" type="ORF">WM2015_2435</name>
</gene>
<dbReference type="EMBL" id="CP012154">
    <property type="protein sequence ID" value="AKS42797.1"/>
    <property type="molecule type" value="Genomic_DNA"/>
</dbReference>
<reference evidence="11 12" key="1">
    <citation type="submission" date="2015-07" db="EMBL/GenBank/DDBJ databases">
        <authorList>
            <person name="Noorani M."/>
        </authorList>
    </citation>
    <scope>NUCLEOTIDE SEQUENCE [LARGE SCALE GENOMIC DNA]</scope>
    <source>
        <strain evidence="11 12">KCTC 42284</strain>
    </source>
</reference>
<accession>A0A0K0XYU4</accession>
<dbReference type="Gene3D" id="1.10.10.1330">
    <property type="entry name" value="RNA polymerase sigma-54 factor, core-binding domain"/>
    <property type="match status" value="1"/>
</dbReference>
<evidence type="ECO:0000256" key="3">
    <source>
        <dbReference type="ARBA" id="ARBA00022478"/>
    </source>
</evidence>
<dbReference type="GO" id="GO:0000428">
    <property type="term" value="C:DNA-directed RNA polymerase complex"/>
    <property type="evidence" value="ECO:0007669"/>
    <property type="project" value="UniProtKB-KW"/>
</dbReference>
<keyword evidence="12" id="KW-1185">Reference proteome</keyword>
<dbReference type="GO" id="GO:0003677">
    <property type="term" value="F:DNA binding"/>
    <property type="evidence" value="ECO:0007669"/>
    <property type="project" value="UniProtKB-KW"/>
</dbReference>
<keyword evidence="8 10" id="KW-0238">DNA-binding</keyword>
<evidence type="ECO:0000313" key="11">
    <source>
        <dbReference type="EMBL" id="AKS42797.1"/>
    </source>
</evidence>
<keyword evidence="7 10" id="KW-0731">Sigma factor</keyword>
<comment type="function">
    <text evidence="10">Sigma factors are initiation factors that promote the attachment of RNA polymerase to specific initiation sites and are then released.</text>
</comment>
<keyword evidence="5 10" id="KW-0548">Nucleotidyltransferase</keyword>
<dbReference type="GO" id="GO:0006352">
    <property type="term" value="P:DNA-templated transcription initiation"/>
    <property type="evidence" value="ECO:0007669"/>
    <property type="project" value="InterPro"/>
</dbReference>
<dbReference type="GO" id="GO:0016779">
    <property type="term" value="F:nucleotidyltransferase activity"/>
    <property type="evidence" value="ECO:0007669"/>
    <property type="project" value="UniProtKB-KW"/>
</dbReference>
<dbReference type="NCBIfam" id="TIGR02395">
    <property type="entry name" value="rpoN_sigma"/>
    <property type="match status" value="1"/>
</dbReference>
<dbReference type="PROSITE" id="PS50044">
    <property type="entry name" value="SIGMA54_3"/>
    <property type="match status" value="1"/>
</dbReference>
<dbReference type="PANTHER" id="PTHR32248:SF4">
    <property type="entry name" value="RNA POLYMERASE SIGMA-54 FACTOR"/>
    <property type="match status" value="1"/>
</dbReference>
<organism evidence="11 12">
    <name type="scientific">Wenzhouxiangella marina</name>
    <dbReference type="NCBI Taxonomy" id="1579979"/>
    <lineage>
        <taxon>Bacteria</taxon>
        <taxon>Pseudomonadati</taxon>
        <taxon>Pseudomonadota</taxon>
        <taxon>Gammaproteobacteria</taxon>
        <taxon>Chromatiales</taxon>
        <taxon>Wenzhouxiangellaceae</taxon>
        <taxon>Wenzhouxiangella</taxon>
    </lineage>
</organism>
<name>A0A0K0XYU4_9GAMM</name>
<keyword evidence="9 10" id="KW-0804">Transcription</keyword>
<dbReference type="InterPro" id="IPR007634">
    <property type="entry name" value="RNA_pol_sigma_54_DNA-bd"/>
</dbReference>
<dbReference type="Gene3D" id="1.10.10.60">
    <property type="entry name" value="Homeodomain-like"/>
    <property type="match status" value="1"/>
</dbReference>
<dbReference type="GO" id="GO:0001216">
    <property type="term" value="F:DNA-binding transcription activator activity"/>
    <property type="evidence" value="ECO:0007669"/>
    <property type="project" value="InterPro"/>
</dbReference>
<dbReference type="PRINTS" id="PR00045">
    <property type="entry name" value="SIGMA54FCT"/>
</dbReference>
<dbReference type="PROSITE" id="PS00718">
    <property type="entry name" value="SIGMA54_2"/>
    <property type="match status" value="1"/>
</dbReference>
<keyword evidence="4 10" id="KW-0808">Transferase</keyword>
<evidence type="ECO:0000256" key="2">
    <source>
        <dbReference type="ARBA" id="ARBA00019942"/>
    </source>
</evidence>
<dbReference type="GO" id="GO:0016987">
    <property type="term" value="F:sigma factor activity"/>
    <property type="evidence" value="ECO:0007669"/>
    <property type="project" value="UniProtKB-KW"/>
</dbReference>
<dbReference type="NCBIfam" id="NF009118">
    <property type="entry name" value="PRK12469.1"/>
    <property type="match status" value="1"/>
</dbReference>
<dbReference type="PIRSF" id="PIRSF000774">
    <property type="entry name" value="RpoN"/>
    <property type="match status" value="1"/>
</dbReference>
<dbReference type="InterPro" id="IPR038709">
    <property type="entry name" value="RpoN_core-bd_sf"/>
</dbReference>
<keyword evidence="3 10" id="KW-0240">DNA-directed RNA polymerase</keyword>
<evidence type="ECO:0000256" key="4">
    <source>
        <dbReference type="ARBA" id="ARBA00022679"/>
    </source>
</evidence>
<proteinExistence type="inferred from homology"/>
<evidence type="ECO:0000256" key="5">
    <source>
        <dbReference type="ARBA" id="ARBA00022695"/>
    </source>
</evidence>
<evidence type="ECO:0000256" key="7">
    <source>
        <dbReference type="ARBA" id="ARBA00023082"/>
    </source>
</evidence>
<dbReference type="RefSeq" id="WP_049726327.1">
    <property type="nucleotide sequence ID" value="NZ_CP012154.1"/>
</dbReference>
<comment type="similarity">
    <text evidence="1 10">Belongs to the sigma-54 factor family.</text>
</comment>
<protein>
    <recommendedName>
        <fullName evidence="2 10">RNA polymerase sigma-54 factor</fullName>
    </recommendedName>
</protein>
<evidence type="ECO:0000256" key="9">
    <source>
        <dbReference type="ARBA" id="ARBA00023163"/>
    </source>
</evidence>
<dbReference type="PATRIC" id="fig|1579979.3.peg.2491"/>
<evidence type="ECO:0000256" key="10">
    <source>
        <dbReference type="PIRNR" id="PIRNR000774"/>
    </source>
</evidence>
<evidence type="ECO:0000256" key="6">
    <source>
        <dbReference type="ARBA" id="ARBA00023015"/>
    </source>
</evidence>
<evidence type="ECO:0000256" key="1">
    <source>
        <dbReference type="ARBA" id="ARBA00008798"/>
    </source>
</evidence>
<dbReference type="NCBIfam" id="NF004595">
    <property type="entry name" value="PRK05932.1-2"/>
    <property type="match status" value="1"/>
</dbReference>
<evidence type="ECO:0000256" key="8">
    <source>
        <dbReference type="ARBA" id="ARBA00023125"/>
    </source>
</evidence>
<dbReference type="Pfam" id="PF04552">
    <property type="entry name" value="Sigma54_DBD"/>
    <property type="match status" value="1"/>
</dbReference>
<dbReference type="Pfam" id="PF00309">
    <property type="entry name" value="Sigma54_AID"/>
    <property type="match status" value="1"/>
</dbReference>